<dbReference type="InterPro" id="IPR002350">
    <property type="entry name" value="Kazal_dom"/>
</dbReference>
<sequence length="113" mass="12593">MAPRATLLLAVVLVVLVVHAQCKVRPCKKACGKNFDLVCGSNGVTYNNPCEFENARCDIRTLRLQHKGPCQAKTCSKSCPKNIRYVCGTTQILYNISNFLKLDLYTLSSRRPT</sequence>
<accession>C7T5D6</accession>
<organism evidence="3">
    <name type="scientific">Pacifastacus leniusculus</name>
    <name type="common">Signal crayfish</name>
    <dbReference type="NCBI Taxonomy" id="6720"/>
    <lineage>
        <taxon>Eukaryota</taxon>
        <taxon>Metazoa</taxon>
        <taxon>Ecdysozoa</taxon>
        <taxon>Arthropoda</taxon>
        <taxon>Crustacea</taxon>
        <taxon>Multicrustacea</taxon>
        <taxon>Malacostraca</taxon>
        <taxon>Eumalacostraca</taxon>
        <taxon>Eucarida</taxon>
        <taxon>Decapoda</taxon>
        <taxon>Pleocyemata</taxon>
        <taxon>Astacidea</taxon>
        <taxon>Astacoidea</taxon>
        <taxon>Astacidae</taxon>
        <taxon>Pacifastacus</taxon>
    </lineage>
</organism>
<feature type="signal peptide" evidence="1">
    <location>
        <begin position="1"/>
        <end position="20"/>
    </location>
</feature>
<dbReference type="PROSITE" id="PS51465">
    <property type="entry name" value="KAZAL_2"/>
    <property type="match status" value="1"/>
</dbReference>
<evidence type="ECO:0000256" key="1">
    <source>
        <dbReference type="SAM" id="SignalP"/>
    </source>
</evidence>
<name>C7T5D6_PACLE</name>
<dbReference type="InterPro" id="IPR036058">
    <property type="entry name" value="Kazal_dom_sf"/>
</dbReference>
<reference evidence="3" key="1">
    <citation type="journal article" date="2006" name="J. Virol.">
        <title>Antilipopolysaccharide factor interferes with white spot syndrome virus replication in vitro and in vivo in the crayfish Pacifastacus leniusculus.</title>
        <authorList>
            <person name="Liu H."/>
            <person name="Jiravanichpaisal P."/>
            <person name="Soderhall I."/>
            <person name="Cerenius L."/>
            <person name="Soderhall K."/>
        </authorList>
    </citation>
    <scope>NUCLEOTIDE SEQUENCE</scope>
</reference>
<dbReference type="Pfam" id="PF07648">
    <property type="entry name" value="Kazal_2"/>
    <property type="match status" value="1"/>
</dbReference>
<dbReference type="SUPFAM" id="SSF100895">
    <property type="entry name" value="Kazal-type serine protease inhibitors"/>
    <property type="match status" value="1"/>
</dbReference>
<dbReference type="AlphaFoldDB" id="C7T5D6"/>
<evidence type="ECO:0000259" key="2">
    <source>
        <dbReference type="PROSITE" id="PS51465"/>
    </source>
</evidence>
<dbReference type="CDD" id="cd00104">
    <property type="entry name" value="KAZAL_FS"/>
    <property type="match status" value="1"/>
</dbReference>
<evidence type="ECO:0000313" key="3">
    <source>
        <dbReference type="EMBL" id="ACU46742.1"/>
    </source>
</evidence>
<reference evidence="3" key="2">
    <citation type="submission" date="2009-04" db="EMBL/GenBank/DDBJ databases">
        <authorList>
            <person name="Liu H.-P."/>
            <person name="Cerenius L."/>
            <person name="Soderhall K."/>
        </authorList>
    </citation>
    <scope>NUCLEOTIDE SEQUENCE</scope>
</reference>
<dbReference type="SMART" id="SM00280">
    <property type="entry name" value="KAZAL"/>
    <property type="match status" value="1"/>
</dbReference>
<feature type="domain" description="Kazal-like" evidence="2">
    <location>
        <begin position="16"/>
        <end position="72"/>
    </location>
</feature>
<keyword evidence="1" id="KW-0732">Signal</keyword>
<dbReference type="Gene3D" id="3.30.60.30">
    <property type="match status" value="1"/>
</dbReference>
<proteinExistence type="evidence at transcript level"/>
<feature type="chain" id="PRO_5002984621" evidence="1">
    <location>
        <begin position="21"/>
        <end position="113"/>
    </location>
</feature>
<protein>
    <submittedName>
        <fullName evidence="3">Kazal-type proteinase inhibitor</fullName>
    </submittedName>
</protein>
<dbReference type="EMBL" id="FJ975051">
    <property type="protein sequence ID" value="ACU46742.1"/>
    <property type="molecule type" value="mRNA"/>
</dbReference>